<sequence>MEKPIVKIFAVTAVGLGAAVICGFGYYINNQKQHEQRIAYAESAILDQKDTLASLSQEADNLYSTKEKVFLKPEATKDETSRLSSRLSSVKLSADDHGIDQSELPQEVAAIQTTKETVSNQLKDAEAKLNVQESVNQLFTEKISNWQQAEDDVIIRENITEKDIANIRDNLNFFKENAWKTSMIQYLGFADAQVAQVNELNQAFDTLLKDGQVTAEATYDQYLTALNQIEQVQNEKIKEKYTAMAETVAQQMGYGTVSY</sequence>
<name>A0ABD7IZN3_ENTFL</name>
<dbReference type="Proteomes" id="UP000281488">
    <property type="component" value="Unassembled WGS sequence"/>
</dbReference>
<gene>
    <name evidence="3" type="ORF">EGW16_05160</name>
</gene>
<dbReference type="AlphaFoldDB" id="A0ABD7IZN3"/>
<evidence type="ECO:0000313" key="4">
    <source>
        <dbReference type="Proteomes" id="UP000281488"/>
    </source>
</evidence>
<evidence type="ECO:0008006" key="5">
    <source>
        <dbReference type="Google" id="ProtNLM"/>
    </source>
</evidence>
<feature type="transmembrane region" description="Helical" evidence="2">
    <location>
        <begin position="6"/>
        <end position="28"/>
    </location>
</feature>
<protein>
    <recommendedName>
        <fullName evidence="5">Lipoprotein</fullName>
    </recommendedName>
</protein>
<dbReference type="RefSeq" id="WP_010709697.1">
    <property type="nucleotide sequence ID" value="NZ_CAACXT010000001.1"/>
</dbReference>
<keyword evidence="2" id="KW-1133">Transmembrane helix</keyword>
<dbReference type="EMBL" id="RKMZ01000002">
    <property type="protein sequence ID" value="ROX34042.1"/>
    <property type="molecule type" value="Genomic_DNA"/>
</dbReference>
<organism evidence="3 4">
    <name type="scientific">Enterococcus faecalis</name>
    <name type="common">Streptococcus faecalis</name>
    <dbReference type="NCBI Taxonomy" id="1351"/>
    <lineage>
        <taxon>Bacteria</taxon>
        <taxon>Bacillati</taxon>
        <taxon>Bacillota</taxon>
        <taxon>Bacilli</taxon>
        <taxon>Lactobacillales</taxon>
        <taxon>Enterococcaceae</taxon>
        <taxon>Enterococcus</taxon>
    </lineage>
</organism>
<accession>A0ABD7IZN3</accession>
<evidence type="ECO:0000256" key="2">
    <source>
        <dbReference type="SAM" id="Phobius"/>
    </source>
</evidence>
<proteinExistence type="predicted"/>
<comment type="caution">
    <text evidence="3">The sequence shown here is derived from an EMBL/GenBank/DDBJ whole genome shotgun (WGS) entry which is preliminary data.</text>
</comment>
<feature type="coiled-coil region" evidence="1">
    <location>
        <begin position="108"/>
        <end position="135"/>
    </location>
</feature>
<keyword evidence="2" id="KW-0812">Transmembrane</keyword>
<keyword evidence="2" id="KW-0472">Membrane</keyword>
<keyword evidence="1" id="KW-0175">Coiled coil</keyword>
<evidence type="ECO:0000256" key="1">
    <source>
        <dbReference type="SAM" id="Coils"/>
    </source>
</evidence>
<reference evidence="3 4" key="1">
    <citation type="submission" date="2018-10" db="EMBL/GenBank/DDBJ databases">
        <title>Genotypes and phenotypes of Enterococci isolated from broiler chickens.</title>
        <authorList>
            <person name="Muhammad A.R."/>
            <person name="Diarra M.S."/>
        </authorList>
    </citation>
    <scope>NUCLEOTIDE SEQUENCE [LARGE SCALE GENOMIC DNA]</scope>
    <source>
        <strain evidence="3 4">LIT2 A36'</strain>
    </source>
</reference>
<evidence type="ECO:0000313" key="3">
    <source>
        <dbReference type="EMBL" id="ROX34042.1"/>
    </source>
</evidence>